<keyword evidence="3 5" id="KW-0067">ATP-binding</keyword>
<dbReference type="PROSITE" id="PS50893">
    <property type="entry name" value="ABC_TRANSPORTER_2"/>
    <property type="match status" value="1"/>
</dbReference>
<dbReference type="Gene3D" id="3.40.50.300">
    <property type="entry name" value="P-loop containing nucleotide triphosphate hydrolases"/>
    <property type="match status" value="1"/>
</dbReference>
<dbReference type="GO" id="GO:0005524">
    <property type="term" value="F:ATP binding"/>
    <property type="evidence" value="ECO:0007669"/>
    <property type="project" value="UniProtKB-KW"/>
</dbReference>
<reference evidence="5 6" key="1">
    <citation type="submission" date="2019-03" db="EMBL/GenBank/DDBJ databases">
        <title>Whole genome sequence of Arthrobacter sp JH1-1.</title>
        <authorList>
            <person name="Trinh H.N."/>
        </authorList>
    </citation>
    <scope>NUCLEOTIDE SEQUENCE [LARGE SCALE GENOMIC DNA]</scope>
    <source>
        <strain evidence="5 6">JH1-1</strain>
    </source>
</reference>
<dbReference type="PROSITE" id="PS00211">
    <property type="entry name" value="ABC_TRANSPORTER_1"/>
    <property type="match status" value="1"/>
</dbReference>
<dbReference type="InterPro" id="IPR017911">
    <property type="entry name" value="MacB-like_ATP-bd"/>
</dbReference>
<comment type="caution">
    <text evidence="5">The sequence shown here is derived from an EMBL/GenBank/DDBJ whole genome shotgun (WGS) entry which is preliminary data.</text>
</comment>
<dbReference type="SUPFAM" id="SSF52540">
    <property type="entry name" value="P-loop containing nucleoside triphosphate hydrolases"/>
    <property type="match status" value="1"/>
</dbReference>
<accession>A0A4R5L1G4</accession>
<keyword evidence="2" id="KW-0547">Nucleotide-binding</keyword>
<dbReference type="PANTHER" id="PTHR24220">
    <property type="entry name" value="IMPORT ATP-BINDING PROTEIN"/>
    <property type="match status" value="1"/>
</dbReference>
<dbReference type="Pfam" id="PF00005">
    <property type="entry name" value="ABC_tran"/>
    <property type="match status" value="1"/>
</dbReference>
<dbReference type="InterPro" id="IPR027417">
    <property type="entry name" value="P-loop_NTPase"/>
</dbReference>
<dbReference type="Proteomes" id="UP000295511">
    <property type="component" value="Unassembled WGS sequence"/>
</dbReference>
<evidence type="ECO:0000313" key="5">
    <source>
        <dbReference type="EMBL" id="TDG01523.1"/>
    </source>
</evidence>
<dbReference type="InterPro" id="IPR003439">
    <property type="entry name" value="ABC_transporter-like_ATP-bd"/>
</dbReference>
<dbReference type="GO" id="GO:0016887">
    <property type="term" value="F:ATP hydrolysis activity"/>
    <property type="evidence" value="ECO:0007669"/>
    <property type="project" value="InterPro"/>
</dbReference>
<gene>
    <name evidence="5" type="ORF">E1809_00015</name>
</gene>
<dbReference type="InterPro" id="IPR003593">
    <property type="entry name" value="AAA+_ATPase"/>
</dbReference>
<dbReference type="InterPro" id="IPR017871">
    <property type="entry name" value="ABC_transporter-like_CS"/>
</dbReference>
<evidence type="ECO:0000256" key="3">
    <source>
        <dbReference type="ARBA" id="ARBA00022840"/>
    </source>
</evidence>
<dbReference type="CDD" id="cd03255">
    <property type="entry name" value="ABC_MJ0796_LolCDE_FtsE"/>
    <property type="match status" value="1"/>
</dbReference>
<proteinExistence type="predicted"/>
<keyword evidence="1" id="KW-0813">Transport</keyword>
<evidence type="ECO:0000259" key="4">
    <source>
        <dbReference type="PROSITE" id="PS50893"/>
    </source>
</evidence>
<dbReference type="SMART" id="SM00382">
    <property type="entry name" value="AAA"/>
    <property type="match status" value="1"/>
</dbReference>
<sequence length="280" mass="30177">MGNVVRIRSDAPKNRQSCMNTNCQPLLSIRGAGRNYNDGAGNTKIALSRVGLDVLPGELVAIIGPSGSGKSTLLQLAGGIDSPTTGSVDVAGRRISDMTEKERTLFRREHIGFVFQAIHLVPSMTVVENIGLSSIVSNHRTVDWKAEALVLLQHLGLHEYADKFPDQLSGGQRQRVGVGRAIFGNPSVILADEPTGSLDSGNRDIVLKLIRHAIDDGQRTGGLMVTHDLQAASYADRVIAISDGIIIDQFVNTAAQPFNGQRGGHDHDERIRSWFTAISL</sequence>
<evidence type="ECO:0000256" key="1">
    <source>
        <dbReference type="ARBA" id="ARBA00022448"/>
    </source>
</evidence>
<dbReference type="EMBL" id="SMRU01000001">
    <property type="protein sequence ID" value="TDG01523.1"/>
    <property type="molecule type" value="Genomic_DNA"/>
</dbReference>
<dbReference type="AlphaFoldDB" id="A0A4R5L1G4"/>
<protein>
    <submittedName>
        <fullName evidence="5">ABC transporter ATP-binding protein</fullName>
    </submittedName>
</protein>
<name>A0A4R5L1G4_9MICC</name>
<evidence type="ECO:0000313" key="6">
    <source>
        <dbReference type="Proteomes" id="UP000295511"/>
    </source>
</evidence>
<dbReference type="GO" id="GO:0022857">
    <property type="term" value="F:transmembrane transporter activity"/>
    <property type="evidence" value="ECO:0007669"/>
    <property type="project" value="TreeGrafter"/>
</dbReference>
<dbReference type="InterPro" id="IPR015854">
    <property type="entry name" value="ABC_transpr_LolD-like"/>
</dbReference>
<organism evidence="5 6">
    <name type="scientific">Arthrobacter terricola</name>
    <dbReference type="NCBI Taxonomy" id="2547396"/>
    <lineage>
        <taxon>Bacteria</taxon>
        <taxon>Bacillati</taxon>
        <taxon>Actinomycetota</taxon>
        <taxon>Actinomycetes</taxon>
        <taxon>Micrococcales</taxon>
        <taxon>Micrococcaceae</taxon>
        <taxon>Arthrobacter</taxon>
    </lineage>
</organism>
<dbReference type="GO" id="GO:0005886">
    <property type="term" value="C:plasma membrane"/>
    <property type="evidence" value="ECO:0007669"/>
    <property type="project" value="TreeGrafter"/>
</dbReference>
<keyword evidence="6" id="KW-1185">Reference proteome</keyword>
<dbReference type="OrthoDB" id="9778572at2"/>
<evidence type="ECO:0000256" key="2">
    <source>
        <dbReference type="ARBA" id="ARBA00022741"/>
    </source>
</evidence>
<feature type="domain" description="ABC transporter" evidence="4">
    <location>
        <begin position="29"/>
        <end position="268"/>
    </location>
</feature>